<comment type="caution">
    <text evidence="13">The sequence shown here is derived from an EMBL/GenBank/DDBJ whole genome shotgun (WGS) entry which is preliminary data.</text>
</comment>
<keyword evidence="6 10" id="KW-0378">Hydrolase</keyword>
<evidence type="ECO:0000256" key="5">
    <source>
        <dbReference type="ARBA" id="ARBA00022723"/>
    </source>
</evidence>
<evidence type="ECO:0000256" key="10">
    <source>
        <dbReference type="HAMAP-Rule" id="MF_00219"/>
    </source>
</evidence>
<dbReference type="PANTHER" id="PTHR43137:SF1">
    <property type="entry name" value="DIHYDROOROTASE"/>
    <property type="match status" value="1"/>
</dbReference>
<dbReference type="Gene3D" id="3.20.20.140">
    <property type="entry name" value="Metal-dependent hydrolases"/>
    <property type="match status" value="1"/>
</dbReference>
<dbReference type="GO" id="GO:0044205">
    <property type="term" value="P:'de novo' UMP biosynthetic process"/>
    <property type="evidence" value="ECO:0007669"/>
    <property type="project" value="UniProtKB-UniRule"/>
</dbReference>
<keyword evidence="8 10" id="KW-0665">Pyrimidine biosynthesis</keyword>
<evidence type="ECO:0000256" key="7">
    <source>
        <dbReference type="ARBA" id="ARBA00022833"/>
    </source>
</evidence>
<comment type="pathway">
    <text evidence="2 10 11">Pyrimidine metabolism; UMP biosynthesis via de novo pathway; (S)-dihydroorotate from bicarbonate: step 3/3.</text>
</comment>
<feature type="binding site" evidence="10">
    <location>
        <begin position="15"/>
        <end position="17"/>
    </location>
    <ligand>
        <name>substrate</name>
    </ligand>
</feature>
<dbReference type="PROSITE" id="PS00483">
    <property type="entry name" value="DIHYDROOROTASE_2"/>
    <property type="match status" value="1"/>
</dbReference>
<evidence type="ECO:0000256" key="6">
    <source>
        <dbReference type="ARBA" id="ARBA00022801"/>
    </source>
</evidence>
<keyword evidence="5 10" id="KW-0479">Metal-binding</keyword>
<evidence type="ECO:0000256" key="1">
    <source>
        <dbReference type="ARBA" id="ARBA00002368"/>
    </source>
</evidence>
<evidence type="ECO:0000313" key="13">
    <source>
        <dbReference type="EMBL" id="HCM31721.1"/>
    </source>
</evidence>
<dbReference type="FunFam" id="3.20.20.140:FF:000006">
    <property type="entry name" value="Dihydroorotase"/>
    <property type="match status" value="1"/>
</dbReference>
<protein>
    <recommendedName>
        <fullName evidence="4 10">Dihydroorotase</fullName>
        <shortName evidence="10">DHOase</shortName>
        <ecNumber evidence="4 10">3.5.2.3</ecNumber>
    </recommendedName>
</protein>
<comment type="catalytic activity">
    <reaction evidence="9 10 11">
        <text>(S)-dihydroorotate + H2O = N-carbamoyl-L-aspartate + H(+)</text>
        <dbReference type="Rhea" id="RHEA:24296"/>
        <dbReference type="ChEBI" id="CHEBI:15377"/>
        <dbReference type="ChEBI" id="CHEBI:15378"/>
        <dbReference type="ChEBI" id="CHEBI:30864"/>
        <dbReference type="ChEBI" id="CHEBI:32814"/>
        <dbReference type="EC" id="3.5.2.3"/>
    </reaction>
</comment>
<evidence type="ECO:0000256" key="11">
    <source>
        <dbReference type="RuleBase" id="RU003440"/>
    </source>
</evidence>
<comment type="cofactor">
    <cofactor evidence="10 11">
        <name>Zn(2+)</name>
        <dbReference type="ChEBI" id="CHEBI:29105"/>
    </cofactor>
    <text evidence="10 11">Binds 2 Zn(2+) ions per subunit.</text>
</comment>
<feature type="binding site" evidence="10">
    <location>
        <position position="136"/>
    </location>
    <ligand>
        <name>Zn(2+)</name>
        <dbReference type="ChEBI" id="CHEBI:29105"/>
        <label>2</label>
    </ligand>
</feature>
<organism evidence="13 14">
    <name type="scientific">Acinetobacter radioresistens</name>
    <dbReference type="NCBI Taxonomy" id="40216"/>
    <lineage>
        <taxon>Bacteria</taxon>
        <taxon>Pseudomonadati</taxon>
        <taxon>Pseudomonadota</taxon>
        <taxon>Gammaproteobacteria</taxon>
        <taxon>Moraxellales</taxon>
        <taxon>Moraxellaceae</taxon>
        <taxon>Acinetobacter</taxon>
    </lineage>
</organism>
<dbReference type="CDD" id="cd01294">
    <property type="entry name" value="DHOase"/>
    <property type="match status" value="1"/>
</dbReference>
<dbReference type="InterPro" id="IPR004721">
    <property type="entry name" value="DHOdimr"/>
</dbReference>
<dbReference type="GO" id="GO:0008270">
    <property type="term" value="F:zinc ion binding"/>
    <property type="evidence" value="ECO:0007669"/>
    <property type="project" value="UniProtKB-UniRule"/>
</dbReference>
<dbReference type="GO" id="GO:0005829">
    <property type="term" value="C:cytosol"/>
    <property type="evidence" value="ECO:0007669"/>
    <property type="project" value="TreeGrafter"/>
</dbReference>
<dbReference type="EMBL" id="DPXL01000121">
    <property type="protein sequence ID" value="HCM31721.1"/>
    <property type="molecule type" value="Genomic_DNA"/>
</dbReference>
<name>A0A3D3G5Q6_ACIRA</name>
<reference evidence="13 14" key="1">
    <citation type="journal article" date="2018" name="Nat. Biotechnol.">
        <title>A standardized bacterial taxonomy based on genome phylogeny substantially revises the tree of life.</title>
        <authorList>
            <person name="Parks D.H."/>
            <person name="Chuvochina M."/>
            <person name="Waite D.W."/>
            <person name="Rinke C."/>
            <person name="Skarshewski A."/>
            <person name="Chaumeil P.A."/>
            <person name="Hugenholtz P."/>
        </authorList>
    </citation>
    <scope>NUCLEOTIDE SEQUENCE [LARGE SCALE GENOMIC DNA]</scope>
    <source>
        <strain evidence="13">UBA10045</strain>
    </source>
</reference>
<dbReference type="NCBIfam" id="TIGR00856">
    <property type="entry name" value="pyrC_dimer"/>
    <property type="match status" value="1"/>
</dbReference>
<dbReference type="PIRSF" id="PIRSF001237">
    <property type="entry name" value="DHOdimr"/>
    <property type="match status" value="1"/>
</dbReference>
<dbReference type="PROSITE" id="PS00482">
    <property type="entry name" value="DIHYDROOROTASE_1"/>
    <property type="match status" value="1"/>
</dbReference>
<feature type="binding site" description="via carbamate group" evidence="10">
    <location>
        <position position="99"/>
    </location>
    <ligand>
        <name>Zn(2+)</name>
        <dbReference type="ChEBI" id="CHEBI:29105"/>
        <label>2</label>
    </ligand>
</feature>
<dbReference type="PANTHER" id="PTHR43137">
    <property type="entry name" value="DIHYDROOROTASE"/>
    <property type="match status" value="1"/>
</dbReference>
<dbReference type="RefSeq" id="WP_248136949.1">
    <property type="nucleotide sequence ID" value="NZ_JAATPA010000017.1"/>
</dbReference>
<dbReference type="InterPro" id="IPR002195">
    <property type="entry name" value="Dihydroorotase_CS"/>
</dbReference>
<dbReference type="SUPFAM" id="SSF51556">
    <property type="entry name" value="Metallo-dependent hydrolases"/>
    <property type="match status" value="1"/>
</dbReference>
<dbReference type="EC" id="3.5.2.3" evidence="4 10"/>
<dbReference type="Proteomes" id="UP000262257">
    <property type="component" value="Unassembled WGS sequence"/>
</dbReference>
<feature type="binding site" evidence="10">
    <location>
        <position position="251"/>
    </location>
    <ligand>
        <name>substrate</name>
    </ligand>
</feature>
<feature type="domain" description="Amidohydrolase-related" evidence="12">
    <location>
        <begin position="11"/>
        <end position="309"/>
    </location>
</feature>
<evidence type="ECO:0000256" key="9">
    <source>
        <dbReference type="ARBA" id="ARBA00048492"/>
    </source>
</evidence>
<feature type="binding site" evidence="10">
    <location>
        <position position="136"/>
    </location>
    <ligand>
        <name>substrate</name>
    </ligand>
</feature>
<feature type="binding site" evidence="10">
    <location>
        <position position="15"/>
    </location>
    <ligand>
        <name>Zn(2+)</name>
        <dbReference type="ChEBI" id="CHEBI:29105"/>
        <label>1</label>
    </ligand>
</feature>
<proteinExistence type="inferred from homology"/>
<dbReference type="Pfam" id="PF01979">
    <property type="entry name" value="Amidohydro_1"/>
    <property type="match status" value="1"/>
</dbReference>
<feature type="binding site" evidence="10">
    <location>
        <position position="263"/>
    </location>
    <ligand>
        <name>substrate</name>
    </ligand>
</feature>
<dbReference type="InterPro" id="IPR006680">
    <property type="entry name" value="Amidohydro-rel"/>
</dbReference>
<gene>
    <name evidence="10" type="primary">pyrC</name>
    <name evidence="13" type="ORF">DIC32_09485</name>
</gene>
<evidence type="ECO:0000256" key="2">
    <source>
        <dbReference type="ARBA" id="ARBA00004880"/>
    </source>
</evidence>
<evidence type="ECO:0000256" key="8">
    <source>
        <dbReference type="ARBA" id="ARBA00022975"/>
    </source>
</evidence>
<dbReference type="GO" id="GO:0004151">
    <property type="term" value="F:dihydroorotase activity"/>
    <property type="evidence" value="ECO:0007669"/>
    <property type="project" value="UniProtKB-UniRule"/>
</dbReference>
<feature type="binding site" description="via carbamate group" evidence="10">
    <location>
        <position position="99"/>
    </location>
    <ligand>
        <name>Zn(2+)</name>
        <dbReference type="ChEBI" id="CHEBI:29105"/>
        <label>1</label>
    </ligand>
</feature>
<comment type="subunit">
    <text evidence="10">Homodimer.</text>
</comment>
<comment type="similarity">
    <text evidence="3 10 11">Belongs to the metallo-dependent hydrolases superfamily. DHOase family. Class II DHOase subfamily.</text>
</comment>
<comment type="function">
    <text evidence="1 10">Catalyzes the reversible cyclization of carbamoyl aspartate to dihydroorotate.</text>
</comment>
<feature type="modified residue" description="N6-carboxylysine" evidence="10">
    <location>
        <position position="99"/>
    </location>
</feature>
<feature type="binding site" evidence="10">
    <location>
        <position position="174"/>
    </location>
    <ligand>
        <name>Zn(2+)</name>
        <dbReference type="ChEBI" id="CHEBI:29105"/>
        <label>2</label>
    </ligand>
</feature>
<feature type="binding site" evidence="10">
    <location>
        <position position="247"/>
    </location>
    <ligand>
        <name>Zn(2+)</name>
        <dbReference type="ChEBI" id="CHEBI:29105"/>
        <label>1</label>
    </ligand>
</feature>
<sequence>MNTITLLQPDDWHVHLRDGLALKRTVPDLARQFSRAICMPNLVPPVKTVDEALAYRERIMAHAPEGVNFDPRMVLYFTDYTSPEEVKKIKDSEYVNAIKLYPAGATTNSDNGVSDIRKVYAVIEQLEKYQVPLLLHGEVTHNHVDIFDREKRFLDEVLSPLLKQFPALKVVLEHITTSEAAHFVLEQDRNVAATITPQHLLFNRNDMLVGGIKPHFYCLPILKRQTHQQTLLEVATSGNPKFFLGTDSAPHSKNAKENACGCAGCYSAPTAIELYAQAFDQVGRIERLEGFASMFGADFYGLPRNTQTISLVKEPQVIPASLEYLENEQIIPLYAGQTIQWRKV</sequence>
<keyword evidence="7 10" id="KW-0862">Zinc</keyword>
<feature type="binding site" evidence="10">
    <location>
        <position position="219"/>
    </location>
    <ligand>
        <name>substrate</name>
    </ligand>
</feature>
<feature type="binding site" evidence="10">
    <location>
        <position position="13"/>
    </location>
    <ligand>
        <name>Zn(2+)</name>
        <dbReference type="ChEBI" id="CHEBI:29105"/>
        <label>1</label>
    </ligand>
</feature>
<evidence type="ECO:0000256" key="3">
    <source>
        <dbReference type="ARBA" id="ARBA00005631"/>
    </source>
</evidence>
<dbReference type="UniPathway" id="UPA00070">
    <property type="reaction ID" value="UER00117"/>
</dbReference>
<dbReference type="GO" id="GO:0006207">
    <property type="term" value="P:'de novo' pyrimidine nucleobase biosynthetic process"/>
    <property type="evidence" value="ECO:0007669"/>
    <property type="project" value="TreeGrafter"/>
</dbReference>
<feature type="active site" evidence="10">
    <location>
        <position position="247"/>
    </location>
</feature>
<evidence type="ECO:0000313" key="14">
    <source>
        <dbReference type="Proteomes" id="UP000262257"/>
    </source>
</evidence>
<dbReference type="AlphaFoldDB" id="A0A3D3G5Q6"/>
<evidence type="ECO:0000256" key="4">
    <source>
        <dbReference type="ARBA" id="ARBA00012860"/>
    </source>
</evidence>
<evidence type="ECO:0000259" key="12">
    <source>
        <dbReference type="Pfam" id="PF01979"/>
    </source>
</evidence>
<dbReference type="HAMAP" id="MF_00219">
    <property type="entry name" value="PyrC_classII"/>
    <property type="match status" value="1"/>
</dbReference>
<dbReference type="InterPro" id="IPR032466">
    <property type="entry name" value="Metal_Hydrolase"/>
</dbReference>
<feature type="binding site" evidence="10">
    <location>
        <position position="41"/>
    </location>
    <ligand>
        <name>substrate</name>
    </ligand>
</feature>
<accession>A0A3D3G5Q6</accession>